<evidence type="ECO:0000313" key="7">
    <source>
        <dbReference type="EMBL" id="KUG61286.1"/>
    </source>
</evidence>
<name>A0A0W8IN76_KOCRO</name>
<dbReference type="AlphaFoldDB" id="A0A0W8IN76"/>
<keyword evidence="4 6" id="KW-1133">Transmembrane helix</keyword>
<evidence type="ECO:0000256" key="5">
    <source>
        <dbReference type="ARBA" id="ARBA00023136"/>
    </source>
</evidence>
<evidence type="ECO:0000256" key="4">
    <source>
        <dbReference type="ARBA" id="ARBA00022989"/>
    </source>
</evidence>
<dbReference type="Proteomes" id="UP000053512">
    <property type="component" value="Unassembled WGS sequence"/>
</dbReference>
<dbReference type="InterPro" id="IPR007208">
    <property type="entry name" value="MrpF/PhaF-like"/>
</dbReference>
<accession>A0A0W8IN76</accession>
<evidence type="ECO:0000313" key="8">
    <source>
        <dbReference type="Proteomes" id="UP000053512"/>
    </source>
</evidence>
<sequence length="85" mass="8864">MIGILFGVLVLTASVVVAGVRMFVGPNDANRVIASDLLFFSVIGLIALIGVLVRSRAVFDLVLVATLVGLLATVSLARALTNGRR</sequence>
<gene>
    <name evidence="7" type="ORF">AVL61_12825</name>
</gene>
<keyword evidence="2" id="KW-1003">Cell membrane</keyword>
<dbReference type="EMBL" id="LQBK01000005">
    <property type="protein sequence ID" value="KUG61286.1"/>
    <property type="molecule type" value="Genomic_DNA"/>
</dbReference>
<comment type="caution">
    <text evidence="7">The sequence shown here is derived from an EMBL/GenBank/DDBJ whole genome shotgun (WGS) entry which is preliminary data.</text>
</comment>
<evidence type="ECO:0000256" key="3">
    <source>
        <dbReference type="ARBA" id="ARBA00022692"/>
    </source>
</evidence>
<keyword evidence="5 6" id="KW-0472">Membrane</keyword>
<reference evidence="8" key="1">
    <citation type="submission" date="2015-12" db="EMBL/GenBank/DDBJ databases">
        <authorList>
            <person name="Nair G.R."/>
            <person name="Kaur G."/>
            <person name="Mayilraj S."/>
        </authorList>
    </citation>
    <scope>NUCLEOTIDE SEQUENCE [LARGE SCALE GENOMIC DNA]</scope>
    <source>
        <strain evidence="8">CD08_4</strain>
    </source>
</reference>
<organism evidence="7 8">
    <name type="scientific">Kocuria rosea subsp. polaris</name>
    <dbReference type="NCBI Taxonomy" id="136273"/>
    <lineage>
        <taxon>Bacteria</taxon>
        <taxon>Bacillati</taxon>
        <taxon>Actinomycetota</taxon>
        <taxon>Actinomycetes</taxon>
        <taxon>Micrococcales</taxon>
        <taxon>Micrococcaceae</taxon>
        <taxon>Kocuria</taxon>
    </lineage>
</organism>
<dbReference type="Pfam" id="PF04066">
    <property type="entry name" value="MrpF_PhaF"/>
    <property type="match status" value="1"/>
</dbReference>
<comment type="subcellular location">
    <subcellularLocation>
        <location evidence="1">Cell membrane</location>
        <topology evidence="1">Multi-pass membrane protein</topology>
    </subcellularLocation>
</comment>
<protein>
    <submittedName>
        <fullName evidence="7">Pesticidal protein Cry26Aa</fullName>
    </submittedName>
</protein>
<feature type="transmembrane region" description="Helical" evidence="6">
    <location>
        <begin position="58"/>
        <end position="80"/>
    </location>
</feature>
<proteinExistence type="predicted"/>
<evidence type="ECO:0000256" key="1">
    <source>
        <dbReference type="ARBA" id="ARBA00004651"/>
    </source>
</evidence>
<evidence type="ECO:0000256" key="6">
    <source>
        <dbReference type="SAM" id="Phobius"/>
    </source>
</evidence>
<dbReference type="STRING" id="136273.GY22_04585"/>
<dbReference type="RefSeq" id="WP_058873319.1">
    <property type="nucleotide sequence ID" value="NZ_LQBK01000005.1"/>
</dbReference>
<feature type="transmembrane region" description="Helical" evidence="6">
    <location>
        <begin position="34"/>
        <end position="53"/>
    </location>
</feature>
<dbReference type="GO" id="GO:0005886">
    <property type="term" value="C:plasma membrane"/>
    <property type="evidence" value="ECO:0007669"/>
    <property type="project" value="UniProtKB-SubCell"/>
</dbReference>
<dbReference type="GO" id="GO:0015075">
    <property type="term" value="F:monoatomic ion transmembrane transporter activity"/>
    <property type="evidence" value="ECO:0007669"/>
    <property type="project" value="InterPro"/>
</dbReference>
<dbReference type="OrthoDB" id="3402829at2"/>
<evidence type="ECO:0000256" key="2">
    <source>
        <dbReference type="ARBA" id="ARBA00022475"/>
    </source>
</evidence>
<keyword evidence="3 6" id="KW-0812">Transmembrane</keyword>